<gene>
    <name evidence="9" type="primary">y</name>
</gene>
<keyword evidence="7" id="KW-0325">Glycoprotein</keyword>
<evidence type="ECO:0000256" key="4">
    <source>
        <dbReference type="ARBA" id="ARBA00014360"/>
    </source>
</evidence>
<dbReference type="InterPro" id="IPR017996">
    <property type="entry name" value="MRJP/yellow-related"/>
</dbReference>
<name>A0A8K1X5K0_9CUCU</name>
<evidence type="ECO:0000256" key="5">
    <source>
        <dbReference type="ARBA" id="ARBA00022525"/>
    </source>
</evidence>
<dbReference type="Gene3D" id="2.120.10.30">
    <property type="entry name" value="TolB, C-terminal domain"/>
    <property type="match status" value="1"/>
</dbReference>
<dbReference type="EMBL" id="MW380966">
    <property type="protein sequence ID" value="UGX61746.1"/>
    <property type="molecule type" value="mRNA"/>
</dbReference>
<feature type="chain" id="PRO_5035454838" description="Protein yellow" evidence="8">
    <location>
        <begin position="26"/>
        <end position="425"/>
    </location>
</feature>
<keyword evidence="5" id="KW-0964">Secreted</keyword>
<evidence type="ECO:0000313" key="9">
    <source>
        <dbReference type="EMBL" id="UGX61746.1"/>
    </source>
</evidence>
<dbReference type="PRINTS" id="PR01366">
    <property type="entry name" value="ROYALJELLY"/>
</dbReference>
<comment type="similarity">
    <text evidence="3">Belongs to the major royal jelly protein family.</text>
</comment>
<comment type="subcellular location">
    <subcellularLocation>
        <location evidence="2">Secreted</location>
    </subcellularLocation>
</comment>
<feature type="signal peptide" evidence="8">
    <location>
        <begin position="1"/>
        <end position="25"/>
    </location>
</feature>
<evidence type="ECO:0000256" key="6">
    <source>
        <dbReference type="ARBA" id="ARBA00022729"/>
    </source>
</evidence>
<comment type="function">
    <text evidence="1">Controls the pigmentation pattern of the adult cuticle and larval mouth parts.</text>
</comment>
<organism evidence="9">
    <name type="scientific">Henosepilachna vigintioctopunctata</name>
    <dbReference type="NCBI Taxonomy" id="420089"/>
    <lineage>
        <taxon>Eukaryota</taxon>
        <taxon>Metazoa</taxon>
        <taxon>Ecdysozoa</taxon>
        <taxon>Arthropoda</taxon>
        <taxon>Hexapoda</taxon>
        <taxon>Insecta</taxon>
        <taxon>Pterygota</taxon>
        <taxon>Neoptera</taxon>
        <taxon>Endopterygota</taxon>
        <taxon>Coleoptera</taxon>
        <taxon>Polyphaga</taxon>
        <taxon>Cucujiformia</taxon>
        <taxon>Coccinelloidea</taxon>
        <taxon>Coccinellidae</taxon>
        <taxon>Epilachninae</taxon>
        <taxon>Epilachnini</taxon>
        <taxon>Henosepilachna</taxon>
    </lineage>
</organism>
<dbReference type="SUPFAM" id="SSF75011">
    <property type="entry name" value="3-carboxy-cis,cis-mucoante lactonizing enzyme"/>
    <property type="match status" value="1"/>
</dbReference>
<accession>A0A8K1X5K0</accession>
<sequence>MCFKGRNLVSLAAIWILVLISATQAVQKLQKKYEWKYMDYLFDSPNDKIKAFQTQRYIPENNLPVGMEVFREKLFVTVPRWRPGIPSTLNYIPLNDVYSNSPPLIPYPDWKSNELGNCETGLTTVYRIKVDECNRLWVLDTGTYGIGNTTQQLCPYAINIFDLETNQRIKRFEIPSTLINQETFIANIAVDIEDRCDNAYAYLSDELAYGLIVYSLAEDKAWKFRHGYFFPDPLAGNFTIDGYNFNWDLEGIFGIALSPKYSNGEKLLYFSPLASNTEFAVPTSILKDITKVSESYSDFRLIGSRGPKSHLTSKVMDEYGIQLFNLIDRNAIGCWNSRFPYTPKNLGIVDKDDIGLIFPSDVKIDAYRNVWVLSDRMSNFLEAPGGLNFNEVNFRIYFAPMDVLIHGTVCDSSPNKYRGYQIFEH</sequence>
<evidence type="ECO:0000256" key="1">
    <source>
        <dbReference type="ARBA" id="ARBA00002855"/>
    </source>
</evidence>
<proteinExistence type="evidence at transcript level"/>
<dbReference type="PANTHER" id="PTHR10009:SF14">
    <property type="entry name" value="PROTEIN YELLOW"/>
    <property type="match status" value="1"/>
</dbReference>
<protein>
    <recommendedName>
        <fullName evidence="4">Protein yellow</fullName>
    </recommendedName>
</protein>
<evidence type="ECO:0000256" key="8">
    <source>
        <dbReference type="SAM" id="SignalP"/>
    </source>
</evidence>
<evidence type="ECO:0000256" key="3">
    <source>
        <dbReference type="ARBA" id="ARBA00009127"/>
    </source>
</evidence>
<evidence type="ECO:0000256" key="2">
    <source>
        <dbReference type="ARBA" id="ARBA00004613"/>
    </source>
</evidence>
<dbReference type="PANTHER" id="PTHR10009">
    <property type="entry name" value="PROTEIN YELLOW-RELATED"/>
    <property type="match status" value="1"/>
</dbReference>
<dbReference type="GO" id="GO:0005576">
    <property type="term" value="C:extracellular region"/>
    <property type="evidence" value="ECO:0007669"/>
    <property type="project" value="UniProtKB-SubCell"/>
</dbReference>
<dbReference type="FunFam" id="2.120.10.30:FF:000045">
    <property type="entry name" value="Blast:Protein yellow"/>
    <property type="match status" value="1"/>
</dbReference>
<dbReference type="AlphaFoldDB" id="A0A8K1X5K0"/>
<evidence type="ECO:0000256" key="7">
    <source>
        <dbReference type="ARBA" id="ARBA00023180"/>
    </source>
</evidence>
<keyword evidence="6 8" id="KW-0732">Signal</keyword>
<dbReference type="Pfam" id="PF03022">
    <property type="entry name" value="MRJP"/>
    <property type="match status" value="1"/>
</dbReference>
<reference evidence="9" key="1">
    <citation type="submission" date="2020-12" db="EMBL/GenBank/DDBJ databases">
        <authorList>
            <person name="Ze L."/>
        </authorList>
    </citation>
    <scope>NUCLEOTIDE SEQUENCE</scope>
</reference>
<dbReference type="InterPro" id="IPR011042">
    <property type="entry name" value="6-blade_b-propeller_TolB-like"/>
</dbReference>